<name>A0A6N3FKM9_9FIRM</name>
<evidence type="ECO:0000256" key="1">
    <source>
        <dbReference type="SAM" id="Coils"/>
    </source>
</evidence>
<dbReference type="AlphaFoldDB" id="A0A6N3FKM9"/>
<gene>
    <name evidence="2" type="ORF">RILFYP67_02223</name>
</gene>
<accession>A0A6N3FKM9</accession>
<feature type="coiled-coil region" evidence="1">
    <location>
        <begin position="168"/>
        <end position="215"/>
    </location>
</feature>
<protein>
    <submittedName>
        <fullName evidence="2">Uncharacterized protein</fullName>
    </submittedName>
</protein>
<organism evidence="2">
    <name type="scientific">Roseburia intestinalis</name>
    <dbReference type="NCBI Taxonomy" id="166486"/>
    <lineage>
        <taxon>Bacteria</taxon>
        <taxon>Bacillati</taxon>
        <taxon>Bacillota</taxon>
        <taxon>Clostridia</taxon>
        <taxon>Lachnospirales</taxon>
        <taxon>Lachnospiraceae</taxon>
        <taxon>Roseburia</taxon>
    </lineage>
</organism>
<proteinExistence type="predicted"/>
<evidence type="ECO:0000313" key="2">
    <source>
        <dbReference type="EMBL" id="VYU52622.1"/>
    </source>
</evidence>
<dbReference type="EMBL" id="CACRUM010000076">
    <property type="protein sequence ID" value="VYU52622.1"/>
    <property type="molecule type" value="Genomic_DNA"/>
</dbReference>
<keyword evidence="1" id="KW-0175">Coiled coil</keyword>
<reference evidence="2" key="1">
    <citation type="submission" date="2019-11" db="EMBL/GenBank/DDBJ databases">
        <authorList>
            <person name="Feng L."/>
        </authorList>
    </citation>
    <scope>NUCLEOTIDE SEQUENCE</scope>
    <source>
        <strain evidence="2">RintestinalisLFYP67</strain>
    </source>
</reference>
<dbReference type="RefSeq" id="WP_015522466.1">
    <property type="nucleotide sequence ID" value="NZ_CACRUM010000076.1"/>
</dbReference>
<sequence length="486" mass="57432">MQVTYIGLSEYFQRCIPKAKRKGYFLSISLIARYSDAQDLYEKLEKDWASLNDLTGDKILFVFSTPKARKRASFFHIPGKEPYEGVMCPFIELLNGRGVEDNNGSFEFQYGGYNKIDWKQRHSQTITEFAMNYNILEKEIPCLFLYDLIGNRYKVIPVGQSTDIYVMIKAMVEEIAEYRKKCVNIEGQLEKYRKIEEYYCLYEKLENEAEKENSKQCVAIRKVLREVQSYKEVKDDIFDSRIKKDLKRIGQWKRQYFSSFEKDDANKKHYLELKKKEQNIENEFNSIWDNLENVIKERGRERRENSKVTILHDLLSACVKLQSNSTYFAISENQRNDFVRDLLKMAKYDVIDQTRRGISSTEKCAGEVDILIEEDGSPVTIIEALNLDSLNTHYLDRHIDKIYRYDTVGNMFNIILSYVSVSNFSKFCEKYFKHIKEHQYLYPLLSADDSFRVENFPYSDIRVMKTVHNRNGCDTVLYHVCVLIRQ</sequence>